<dbReference type="AlphaFoldDB" id="A0AAV7FZ94"/>
<proteinExistence type="predicted"/>
<name>A0AAV7FZ94_DENCH</name>
<sequence length="127" mass="14510">MDLLERSSRRNRGRCDANGAELQDCGICGVWQRVASLHIVEVYLFVSSEKKRRIEEFNYSSKCNLGLYDYPDNIRNLSNWVLNKAFASGALHRTVSIMTIMAAIVARPTALYRINKAIQSWKLVDQV</sequence>
<evidence type="ECO:0000313" key="1">
    <source>
        <dbReference type="EMBL" id="KAH0449276.1"/>
    </source>
</evidence>
<dbReference type="EMBL" id="JAGFBR010000019">
    <property type="protein sequence ID" value="KAH0449276.1"/>
    <property type="molecule type" value="Genomic_DNA"/>
</dbReference>
<evidence type="ECO:0000313" key="2">
    <source>
        <dbReference type="Proteomes" id="UP000775213"/>
    </source>
</evidence>
<protein>
    <submittedName>
        <fullName evidence="1">Uncharacterized protein</fullName>
    </submittedName>
</protein>
<gene>
    <name evidence="1" type="ORF">IEQ34_023076</name>
</gene>
<comment type="caution">
    <text evidence="1">The sequence shown here is derived from an EMBL/GenBank/DDBJ whole genome shotgun (WGS) entry which is preliminary data.</text>
</comment>
<reference evidence="1 2" key="1">
    <citation type="journal article" date="2021" name="Hortic Res">
        <title>Chromosome-scale assembly of the Dendrobium chrysotoxum genome enhances the understanding of orchid evolution.</title>
        <authorList>
            <person name="Zhang Y."/>
            <person name="Zhang G.Q."/>
            <person name="Zhang D."/>
            <person name="Liu X.D."/>
            <person name="Xu X.Y."/>
            <person name="Sun W.H."/>
            <person name="Yu X."/>
            <person name="Zhu X."/>
            <person name="Wang Z.W."/>
            <person name="Zhao X."/>
            <person name="Zhong W.Y."/>
            <person name="Chen H."/>
            <person name="Yin W.L."/>
            <person name="Huang T."/>
            <person name="Niu S.C."/>
            <person name="Liu Z.J."/>
        </authorList>
    </citation>
    <scope>NUCLEOTIDE SEQUENCE [LARGE SCALE GENOMIC DNA]</scope>
    <source>
        <strain evidence="1">Lindl</strain>
    </source>
</reference>
<keyword evidence="2" id="KW-1185">Reference proteome</keyword>
<accession>A0AAV7FZ94</accession>
<organism evidence="1 2">
    <name type="scientific">Dendrobium chrysotoxum</name>
    <name type="common">Orchid</name>
    <dbReference type="NCBI Taxonomy" id="161865"/>
    <lineage>
        <taxon>Eukaryota</taxon>
        <taxon>Viridiplantae</taxon>
        <taxon>Streptophyta</taxon>
        <taxon>Embryophyta</taxon>
        <taxon>Tracheophyta</taxon>
        <taxon>Spermatophyta</taxon>
        <taxon>Magnoliopsida</taxon>
        <taxon>Liliopsida</taxon>
        <taxon>Asparagales</taxon>
        <taxon>Orchidaceae</taxon>
        <taxon>Epidendroideae</taxon>
        <taxon>Malaxideae</taxon>
        <taxon>Dendrobiinae</taxon>
        <taxon>Dendrobium</taxon>
    </lineage>
</organism>
<dbReference type="Proteomes" id="UP000775213">
    <property type="component" value="Unassembled WGS sequence"/>
</dbReference>